<dbReference type="PANTHER" id="PTHR10672:SF3">
    <property type="entry name" value="PROTEIN HU-LI TAI SHAO"/>
    <property type="match status" value="1"/>
</dbReference>
<dbReference type="InterPro" id="IPR001303">
    <property type="entry name" value="Aldolase_II/adducin_N"/>
</dbReference>
<dbReference type="Proteomes" id="UP000030063">
    <property type="component" value="Unassembled WGS sequence"/>
</dbReference>
<comment type="caution">
    <text evidence="3">The sequence shown here is derived from an EMBL/GenBank/DDBJ whole genome shotgun (WGS) entry which is preliminary data.</text>
</comment>
<dbReference type="GO" id="GO:0005996">
    <property type="term" value="P:monosaccharide metabolic process"/>
    <property type="evidence" value="ECO:0007669"/>
    <property type="project" value="UniProtKB-ARBA"/>
</dbReference>
<gene>
    <name evidence="3" type="ORF">TMS3_0116515</name>
</gene>
<protein>
    <submittedName>
        <fullName evidence="3">Aldolase</fullName>
    </submittedName>
</protein>
<dbReference type="RefSeq" id="WP_029866417.1">
    <property type="nucleotide sequence ID" value="NZ_AWSQ01000004.1"/>
</dbReference>
<dbReference type="EMBL" id="AWSQ01000004">
    <property type="protein sequence ID" value="KFX69076.1"/>
    <property type="molecule type" value="Genomic_DNA"/>
</dbReference>
<dbReference type="GO" id="GO:0005856">
    <property type="term" value="C:cytoskeleton"/>
    <property type="evidence" value="ECO:0007669"/>
    <property type="project" value="TreeGrafter"/>
</dbReference>
<sequence length="246" mass="27774">MNNSATEQSLRTDLAAAYRLLERNGWSDQVFTHISVRLPMDEPAFLINQYGLLPEEISASNLVAIDVNGNKLDDSAPEVNPAGFTIHSAIHTHRHDAVCVMHTHTLAGMAVAALEEGLLPLNQTNMAFYERVAYYDYEGIPLDLEVRARIVAALGDRQCAILRNHGLLTVGRSVAEAYFFMYYLNQACEIQLEAMKTGRPLVIPSSQDCEFTARQFEHEHYHNESVELVWNAELRKLDRLDPSFRN</sequence>
<dbReference type="GO" id="GO:0051015">
    <property type="term" value="F:actin filament binding"/>
    <property type="evidence" value="ECO:0007669"/>
    <property type="project" value="TreeGrafter"/>
</dbReference>
<dbReference type="NCBIfam" id="NF005451">
    <property type="entry name" value="PRK07044.1"/>
    <property type="match status" value="1"/>
</dbReference>
<name>A0A0A1YJ07_9PSED</name>
<accession>A0A0A1YJ07</accession>
<evidence type="ECO:0000313" key="3">
    <source>
        <dbReference type="EMBL" id="KFX69076.1"/>
    </source>
</evidence>
<organism evidence="3 4">
    <name type="scientific">Pseudomonas taeanensis MS-3</name>
    <dbReference type="NCBI Taxonomy" id="1395571"/>
    <lineage>
        <taxon>Bacteria</taxon>
        <taxon>Pseudomonadati</taxon>
        <taxon>Pseudomonadota</taxon>
        <taxon>Gammaproteobacteria</taxon>
        <taxon>Pseudomonadales</taxon>
        <taxon>Pseudomonadaceae</taxon>
        <taxon>Pseudomonas</taxon>
    </lineage>
</organism>
<dbReference type="AlphaFoldDB" id="A0A0A1YJ07"/>
<dbReference type="eggNOG" id="COG0235">
    <property type="taxonomic scope" value="Bacteria"/>
</dbReference>
<proteinExistence type="inferred from homology"/>
<dbReference type="STRING" id="1395571.TMS3_0116515"/>
<dbReference type="InterPro" id="IPR036409">
    <property type="entry name" value="Aldolase_II/adducin_N_sf"/>
</dbReference>
<feature type="domain" description="Class II aldolase/adducin N-terminal" evidence="2">
    <location>
        <begin position="12"/>
        <end position="192"/>
    </location>
</feature>
<comment type="similarity">
    <text evidence="1">Belongs to the aldolase class II family.</text>
</comment>
<dbReference type="SUPFAM" id="SSF53639">
    <property type="entry name" value="AraD/HMP-PK domain-like"/>
    <property type="match status" value="1"/>
</dbReference>
<dbReference type="PANTHER" id="PTHR10672">
    <property type="entry name" value="ADDUCIN"/>
    <property type="match status" value="1"/>
</dbReference>
<dbReference type="OrthoDB" id="8859181at2"/>
<dbReference type="Gene3D" id="3.40.225.10">
    <property type="entry name" value="Class II aldolase/adducin N-terminal domain"/>
    <property type="match status" value="1"/>
</dbReference>
<keyword evidence="4" id="KW-1185">Reference proteome</keyword>
<dbReference type="InterPro" id="IPR051017">
    <property type="entry name" value="Aldolase-II_Adducin_sf"/>
</dbReference>
<dbReference type="Pfam" id="PF00596">
    <property type="entry name" value="Aldolase_II"/>
    <property type="match status" value="1"/>
</dbReference>
<evidence type="ECO:0000313" key="4">
    <source>
        <dbReference type="Proteomes" id="UP000030063"/>
    </source>
</evidence>
<dbReference type="SMART" id="SM01007">
    <property type="entry name" value="Aldolase_II"/>
    <property type="match status" value="1"/>
</dbReference>
<evidence type="ECO:0000259" key="2">
    <source>
        <dbReference type="SMART" id="SM01007"/>
    </source>
</evidence>
<evidence type="ECO:0000256" key="1">
    <source>
        <dbReference type="ARBA" id="ARBA00037961"/>
    </source>
</evidence>
<reference evidence="3 4" key="1">
    <citation type="journal article" date="2014" name="Genome Announc.">
        <title>Draft Genome Sequence of Petroleum Oil-Degrading Marine Bacterium Pseudomonas taeanensis Strain MS-3, Isolated from a Crude Oil-Contaminated Seashore.</title>
        <authorList>
            <person name="Lee S.Y."/>
            <person name="Kim S.H."/>
            <person name="Lee D.G."/>
            <person name="Shin S."/>
            <person name="Yun S.H."/>
            <person name="Choi C.W."/>
            <person name="Chung Y.H."/>
            <person name="Choi J.S."/>
            <person name="Kahng H.Y."/>
            <person name="Kim S.I."/>
        </authorList>
    </citation>
    <scope>NUCLEOTIDE SEQUENCE [LARGE SCALE GENOMIC DNA]</scope>
    <source>
        <strain evidence="3 4">MS-3</strain>
    </source>
</reference>